<comment type="caution">
    <text evidence="2">The sequence shown here is derived from an EMBL/GenBank/DDBJ whole genome shotgun (WGS) entry which is preliminary data.</text>
</comment>
<evidence type="ECO:0000313" key="3">
    <source>
        <dbReference type="Proteomes" id="UP001501221"/>
    </source>
</evidence>
<dbReference type="EMBL" id="BAAAFM010000008">
    <property type="protein sequence ID" value="GAA0212160.1"/>
    <property type="molecule type" value="Genomic_DNA"/>
</dbReference>
<keyword evidence="3" id="KW-1185">Reference proteome</keyword>
<feature type="signal peptide" evidence="1">
    <location>
        <begin position="1"/>
        <end position="23"/>
    </location>
</feature>
<organism evidence="2 3">
    <name type="scientific">Kangiella japonica</name>
    <dbReference type="NCBI Taxonomy" id="647384"/>
    <lineage>
        <taxon>Bacteria</taxon>
        <taxon>Pseudomonadati</taxon>
        <taxon>Pseudomonadota</taxon>
        <taxon>Gammaproteobacteria</taxon>
        <taxon>Kangiellales</taxon>
        <taxon>Kangiellaceae</taxon>
        <taxon>Kangiella</taxon>
    </lineage>
</organism>
<dbReference type="Proteomes" id="UP001501221">
    <property type="component" value="Unassembled WGS sequence"/>
</dbReference>
<protein>
    <recommendedName>
        <fullName evidence="4">SnoaL-like domain-containing protein</fullName>
    </recommendedName>
</protein>
<feature type="chain" id="PRO_5047399957" description="SnoaL-like domain-containing protein" evidence="1">
    <location>
        <begin position="24"/>
        <end position="163"/>
    </location>
</feature>
<name>A0ABN0T4M5_9GAMM</name>
<proteinExistence type="predicted"/>
<keyword evidence="1" id="KW-0732">Signal</keyword>
<gene>
    <name evidence="2" type="ORF">GCM10009123_19250</name>
</gene>
<evidence type="ECO:0000313" key="2">
    <source>
        <dbReference type="EMBL" id="GAA0212160.1"/>
    </source>
</evidence>
<sequence length="163" mass="18509">MIKTFQWIMALLFICLVSTNSKAAPKESGNDIKLINTLFENYMAKYNHYLSHSEFNKEPDLYHDNVMIVSNSNGSNTLSSDNLYKQVKVFLDSLKAQGVNNVQWESTNIQILDTNLAVVSNIAVRYLINGDIHNKVGATYFVNKHKGEWKISAFSVHNYANTL</sequence>
<accession>A0ABN0T4M5</accession>
<reference evidence="2 3" key="1">
    <citation type="journal article" date="2019" name="Int. J. Syst. Evol. Microbiol.">
        <title>The Global Catalogue of Microorganisms (GCM) 10K type strain sequencing project: providing services to taxonomists for standard genome sequencing and annotation.</title>
        <authorList>
            <consortium name="The Broad Institute Genomics Platform"/>
            <consortium name="The Broad Institute Genome Sequencing Center for Infectious Disease"/>
            <person name="Wu L."/>
            <person name="Ma J."/>
        </authorList>
    </citation>
    <scope>NUCLEOTIDE SEQUENCE [LARGE SCALE GENOMIC DNA]</scope>
    <source>
        <strain evidence="2 3">JCM 16211</strain>
    </source>
</reference>
<evidence type="ECO:0008006" key="4">
    <source>
        <dbReference type="Google" id="ProtNLM"/>
    </source>
</evidence>
<evidence type="ECO:0000256" key="1">
    <source>
        <dbReference type="SAM" id="SignalP"/>
    </source>
</evidence>